<dbReference type="Pfam" id="PF11918">
    <property type="entry name" value="Peptidase_S41_N"/>
    <property type="match status" value="1"/>
</dbReference>
<dbReference type="Gene3D" id="2.60.40.10">
    <property type="entry name" value="Immunoglobulins"/>
    <property type="match status" value="1"/>
</dbReference>
<evidence type="ECO:0000259" key="3">
    <source>
        <dbReference type="SMART" id="SM00245"/>
    </source>
</evidence>
<organism evidence="4 5">
    <name type="scientific">Hymenobacter ginkgonis</name>
    <dbReference type="NCBI Taxonomy" id="2682976"/>
    <lineage>
        <taxon>Bacteria</taxon>
        <taxon>Pseudomonadati</taxon>
        <taxon>Bacteroidota</taxon>
        <taxon>Cytophagia</taxon>
        <taxon>Cytophagales</taxon>
        <taxon>Hymenobacteraceae</taxon>
        <taxon>Hymenobacter</taxon>
    </lineage>
</organism>
<dbReference type="InterPro" id="IPR013783">
    <property type="entry name" value="Ig-like_fold"/>
</dbReference>
<dbReference type="Gene3D" id="3.30.750.44">
    <property type="match status" value="1"/>
</dbReference>
<name>A0A7K1T9Y0_9BACT</name>
<proteinExistence type="predicted"/>
<dbReference type="PANTHER" id="PTHR11261:SF3">
    <property type="entry name" value="RETINOL-BINDING PROTEIN 3"/>
    <property type="match status" value="1"/>
</dbReference>
<dbReference type="PANTHER" id="PTHR11261">
    <property type="entry name" value="INTERPHOTORECEPTOR RETINOID-BINDING PROTEIN"/>
    <property type="match status" value="1"/>
</dbReference>
<evidence type="ECO:0000313" key="5">
    <source>
        <dbReference type="Proteomes" id="UP000441336"/>
    </source>
</evidence>
<sequence>MYAFASITWLLSLLFLAYQPATAQDLAPAERRQMLETASKLLRERYVFPDMAQRLAQQVRKKQRTYEAIADGQALAQRLTADLYALAHDKHLNIGYHPEGVPTDQVWNAKPTAEQEAQQLAAMREGMRRENFGILDLSVLRYNIGYLNLKYLASPAVAGDSYVAALNYLAHTDALILDLRQCGGATSEFAIPLLCSYFFTAPTHLNDLYWREGNRTQQAWTYTQVPGPRYLTQPLYVLIGPNTFSGAEELAYDLQTQKRATLIGQASGGGANPGGTFRLSEHFDIFLPVGRAINPITHTNWEGVGVRPDTTVILPLALPAAQALALRAIATSPGTPPDWRGVLQGQLQEWALHPPKLAKQRFMLQGEPQAKQVSVAGSFNSWSATATLLTRQGNAWVAEVEVEPGPLQYKFVVDGRWFTDPANPRTEGVGDRANSVLNAGSN</sequence>
<evidence type="ECO:0000313" key="4">
    <source>
        <dbReference type="EMBL" id="MVN75204.1"/>
    </source>
</evidence>
<dbReference type="CDD" id="cd07563">
    <property type="entry name" value="Peptidase_S41_IRBP"/>
    <property type="match status" value="1"/>
</dbReference>
<dbReference type="SUPFAM" id="SSF52096">
    <property type="entry name" value="ClpP/crotonase"/>
    <property type="match status" value="1"/>
</dbReference>
<comment type="caution">
    <text evidence="4">The sequence shown here is derived from an EMBL/GenBank/DDBJ whole genome shotgun (WGS) entry which is preliminary data.</text>
</comment>
<dbReference type="Proteomes" id="UP000441336">
    <property type="component" value="Unassembled WGS sequence"/>
</dbReference>
<dbReference type="Pfam" id="PF16561">
    <property type="entry name" value="AMPK1_CBM"/>
    <property type="match status" value="1"/>
</dbReference>
<dbReference type="SUPFAM" id="SSF81296">
    <property type="entry name" value="E set domains"/>
    <property type="match status" value="1"/>
</dbReference>
<keyword evidence="2" id="KW-0732">Signal</keyword>
<dbReference type="GO" id="GO:0008236">
    <property type="term" value="F:serine-type peptidase activity"/>
    <property type="evidence" value="ECO:0007669"/>
    <property type="project" value="InterPro"/>
</dbReference>
<protein>
    <submittedName>
        <fullName evidence="4">Peptidase</fullName>
    </submittedName>
</protein>
<feature type="region of interest" description="Disordered" evidence="1">
    <location>
        <begin position="422"/>
        <end position="442"/>
    </location>
</feature>
<reference evidence="4 5" key="1">
    <citation type="submission" date="2019-12" db="EMBL/GenBank/DDBJ databases">
        <title>Hymenobacter sp. HMF4947 Genome sequencing and assembly.</title>
        <authorList>
            <person name="Kang H."/>
            <person name="Cha I."/>
            <person name="Kim H."/>
            <person name="Joh K."/>
        </authorList>
    </citation>
    <scope>NUCLEOTIDE SEQUENCE [LARGE SCALE GENOMIC DNA]</scope>
    <source>
        <strain evidence="4 5">HMF4947</strain>
    </source>
</reference>
<dbReference type="InterPro" id="IPR005151">
    <property type="entry name" value="Tail-specific_protease"/>
</dbReference>
<dbReference type="AlphaFoldDB" id="A0A7K1T9Y0"/>
<feature type="domain" description="Tail specific protease" evidence="3">
    <location>
        <begin position="116"/>
        <end position="313"/>
    </location>
</feature>
<gene>
    <name evidence="4" type="ORF">GO988_02590</name>
</gene>
<feature type="chain" id="PRO_5029691998" evidence="2">
    <location>
        <begin position="24"/>
        <end position="442"/>
    </location>
</feature>
<dbReference type="InterPro" id="IPR014756">
    <property type="entry name" value="Ig_E-set"/>
</dbReference>
<dbReference type="GO" id="GO:0006508">
    <property type="term" value="P:proteolysis"/>
    <property type="evidence" value="ECO:0007669"/>
    <property type="project" value="InterPro"/>
</dbReference>
<evidence type="ECO:0000256" key="1">
    <source>
        <dbReference type="SAM" id="MobiDB-lite"/>
    </source>
</evidence>
<dbReference type="EMBL" id="WQKZ01000001">
    <property type="protein sequence ID" value="MVN75204.1"/>
    <property type="molecule type" value="Genomic_DNA"/>
</dbReference>
<accession>A0A7K1T9Y0</accession>
<dbReference type="SMART" id="SM00245">
    <property type="entry name" value="TSPc"/>
    <property type="match status" value="1"/>
</dbReference>
<dbReference type="Pfam" id="PF03572">
    <property type="entry name" value="Peptidase_S41"/>
    <property type="match status" value="1"/>
</dbReference>
<dbReference type="CDD" id="cd02859">
    <property type="entry name" value="E_set_AMPKbeta_like_N"/>
    <property type="match status" value="1"/>
</dbReference>
<keyword evidence="5" id="KW-1185">Reference proteome</keyword>
<dbReference type="Gene3D" id="3.90.226.10">
    <property type="entry name" value="2-enoyl-CoA Hydratase, Chain A, domain 1"/>
    <property type="match status" value="1"/>
</dbReference>
<feature type="signal peptide" evidence="2">
    <location>
        <begin position="1"/>
        <end position="23"/>
    </location>
</feature>
<dbReference type="InterPro" id="IPR032640">
    <property type="entry name" value="AMPK1_CBM"/>
</dbReference>
<dbReference type="InterPro" id="IPR029045">
    <property type="entry name" value="ClpP/crotonase-like_dom_sf"/>
</dbReference>
<evidence type="ECO:0000256" key="2">
    <source>
        <dbReference type="SAM" id="SignalP"/>
    </source>
</evidence>